<comment type="caution">
    <text evidence="14">The sequence shown here is derived from an EMBL/GenBank/DDBJ whole genome shotgun (WGS) entry which is preliminary data.</text>
</comment>
<feature type="transmembrane region" description="Helical" evidence="12">
    <location>
        <begin position="202"/>
        <end position="226"/>
    </location>
</feature>
<keyword evidence="11" id="KW-0407">Ion channel</keyword>
<dbReference type="PANTHER" id="PTHR11537:SF254">
    <property type="entry name" value="POTASSIUM VOLTAGE-GATED CHANNEL PROTEIN SHAB"/>
    <property type="match status" value="1"/>
</dbReference>
<dbReference type="OrthoDB" id="9799090at2"/>
<keyword evidence="9" id="KW-0406">Ion transport</keyword>
<keyword evidence="7" id="KW-0630">Potassium</keyword>
<accession>A0A4U5TRE7</accession>
<evidence type="ECO:0000256" key="4">
    <source>
        <dbReference type="ARBA" id="ARBA00022692"/>
    </source>
</evidence>
<evidence type="ECO:0000256" key="3">
    <source>
        <dbReference type="ARBA" id="ARBA00022538"/>
    </source>
</evidence>
<keyword evidence="5" id="KW-0631">Potassium channel</keyword>
<evidence type="ECO:0000256" key="1">
    <source>
        <dbReference type="ARBA" id="ARBA00004141"/>
    </source>
</evidence>
<evidence type="ECO:0000256" key="11">
    <source>
        <dbReference type="ARBA" id="ARBA00023303"/>
    </source>
</evidence>
<name>A0A4U5TRE7_9FLAO</name>
<dbReference type="GO" id="GO:0001508">
    <property type="term" value="P:action potential"/>
    <property type="evidence" value="ECO:0007669"/>
    <property type="project" value="TreeGrafter"/>
</dbReference>
<keyword evidence="8 12" id="KW-1133">Transmembrane helix</keyword>
<dbReference type="RefSeq" id="WP_138931768.1">
    <property type="nucleotide sequence ID" value="NZ_SWMU01000002.1"/>
</dbReference>
<keyword evidence="15" id="KW-1185">Reference proteome</keyword>
<evidence type="ECO:0000256" key="2">
    <source>
        <dbReference type="ARBA" id="ARBA00022448"/>
    </source>
</evidence>
<dbReference type="Pfam" id="PF00520">
    <property type="entry name" value="Ion_trans"/>
    <property type="match status" value="1"/>
</dbReference>
<dbReference type="InterPro" id="IPR027359">
    <property type="entry name" value="Volt_channel_dom_sf"/>
</dbReference>
<keyword evidence="3" id="KW-0633">Potassium transport</keyword>
<evidence type="ECO:0000313" key="14">
    <source>
        <dbReference type="EMBL" id="TKS56666.1"/>
    </source>
</evidence>
<dbReference type="GO" id="GO:0008076">
    <property type="term" value="C:voltage-gated potassium channel complex"/>
    <property type="evidence" value="ECO:0007669"/>
    <property type="project" value="InterPro"/>
</dbReference>
<evidence type="ECO:0000256" key="5">
    <source>
        <dbReference type="ARBA" id="ARBA00022826"/>
    </source>
</evidence>
<gene>
    <name evidence="14" type="ORF">FCN74_06455</name>
</gene>
<dbReference type="Gene3D" id="1.20.120.350">
    <property type="entry name" value="Voltage-gated potassium channels. Chain C"/>
    <property type="match status" value="1"/>
</dbReference>
<feature type="transmembrane region" description="Helical" evidence="12">
    <location>
        <begin position="141"/>
        <end position="162"/>
    </location>
</feature>
<evidence type="ECO:0000256" key="9">
    <source>
        <dbReference type="ARBA" id="ARBA00023065"/>
    </source>
</evidence>
<dbReference type="InterPro" id="IPR028325">
    <property type="entry name" value="VG_K_chnl"/>
</dbReference>
<keyword evidence="10 12" id="KW-0472">Membrane</keyword>
<dbReference type="SUPFAM" id="SSF81324">
    <property type="entry name" value="Voltage-gated potassium channels"/>
    <property type="match status" value="1"/>
</dbReference>
<evidence type="ECO:0000256" key="8">
    <source>
        <dbReference type="ARBA" id="ARBA00022989"/>
    </source>
</evidence>
<organism evidence="14 15">
    <name type="scientific">Mesohalobacter halotolerans</name>
    <dbReference type="NCBI Taxonomy" id="1883405"/>
    <lineage>
        <taxon>Bacteria</taxon>
        <taxon>Pseudomonadati</taxon>
        <taxon>Bacteroidota</taxon>
        <taxon>Flavobacteriia</taxon>
        <taxon>Flavobacteriales</taxon>
        <taxon>Flavobacteriaceae</taxon>
        <taxon>Mesohalobacter</taxon>
    </lineage>
</organism>
<dbReference type="PRINTS" id="PR00169">
    <property type="entry name" value="KCHANNEL"/>
</dbReference>
<evidence type="ECO:0000259" key="13">
    <source>
        <dbReference type="Pfam" id="PF00520"/>
    </source>
</evidence>
<evidence type="ECO:0000256" key="7">
    <source>
        <dbReference type="ARBA" id="ARBA00022958"/>
    </source>
</evidence>
<comment type="subcellular location">
    <subcellularLocation>
        <location evidence="1">Membrane</location>
        <topology evidence="1">Multi-pass membrane protein</topology>
    </subcellularLocation>
</comment>
<sequence>MKEKLRTIIESSDTKAGLYFDFFIQFLILSSLIAFTVETFPDNSPQTQNLLWHFEVFCVVIFSIEYILRIYVADKPLKYIFSFYGIIDLMAILPFYIKTFLDLRALRVFRIFRIFRIFKLVRYNKALRRFHIAFNLIKEELVLFLMLTSIFLFIASAGIYYFEHKAQPEYFSSVVDSGWWAAVTLTTVGYGDVYPITAGGKIFTLFILLLGVGIITIPAGLIASALSKARKMEEENLKN</sequence>
<keyword evidence="6" id="KW-0851">Voltage-gated channel</keyword>
<dbReference type="InterPro" id="IPR005821">
    <property type="entry name" value="Ion_trans_dom"/>
</dbReference>
<dbReference type="EMBL" id="SWMU01000002">
    <property type="protein sequence ID" value="TKS56666.1"/>
    <property type="molecule type" value="Genomic_DNA"/>
</dbReference>
<feature type="transmembrane region" description="Helical" evidence="12">
    <location>
        <begin position="49"/>
        <end position="68"/>
    </location>
</feature>
<evidence type="ECO:0000256" key="12">
    <source>
        <dbReference type="SAM" id="Phobius"/>
    </source>
</evidence>
<evidence type="ECO:0000256" key="6">
    <source>
        <dbReference type="ARBA" id="ARBA00022882"/>
    </source>
</evidence>
<feature type="transmembrane region" description="Helical" evidence="12">
    <location>
        <begin position="80"/>
        <end position="97"/>
    </location>
</feature>
<dbReference type="AlphaFoldDB" id="A0A4U5TRE7"/>
<keyword evidence="4 12" id="KW-0812">Transmembrane</keyword>
<keyword evidence="2" id="KW-0813">Transport</keyword>
<evidence type="ECO:0000313" key="15">
    <source>
        <dbReference type="Proteomes" id="UP000306552"/>
    </source>
</evidence>
<evidence type="ECO:0000256" key="10">
    <source>
        <dbReference type="ARBA" id="ARBA00023136"/>
    </source>
</evidence>
<protein>
    <submittedName>
        <fullName evidence="14">Ion transporter</fullName>
    </submittedName>
</protein>
<dbReference type="Proteomes" id="UP000306552">
    <property type="component" value="Unassembled WGS sequence"/>
</dbReference>
<proteinExistence type="predicted"/>
<feature type="domain" description="Ion transport" evidence="13">
    <location>
        <begin position="19"/>
        <end position="232"/>
    </location>
</feature>
<dbReference type="PANTHER" id="PTHR11537">
    <property type="entry name" value="VOLTAGE-GATED POTASSIUM CHANNEL"/>
    <property type="match status" value="1"/>
</dbReference>
<dbReference type="Gene3D" id="1.10.287.70">
    <property type="match status" value="1"/>
</dbReference>
<feature type="transmembrane region" description="Helical" evidence="12">
    <location>
        <begin position="16"/>
        <end position="37"/>
    </location>
</feature>
<reference evidence="14 15" key="1">
    <citation type="submission" date="2019-04" db="EMBL/GenBank/DDBJ databases">
        <title>Psychroflexus halotolerans sp. nov., isolated from a marine solar saltern.</title>
        <authorList>
            <person name="Feng X."/>
        </authorList>
    </citation>
    <scope>NUCLEOTIDE SEQUENCE [LARGE SCALE GENOMIC DNA]</scope>
    <source>
        <strain evidence="14 15">WDS2C27</strain>
    </source>
</reference>
<dbReference type="GO" id="GO:0005249">
    <property type="term" value="F:voltage-gated potassium channel activity"/>
    <property type="evidence" value="ECO:0007669"/>
    <property type="project" value="InterPro"/>
</dbReference>